<name>A0ACC6PKT6_9ACTN</name>
<evidence type="ECO:0000313" key="1">
    <source>
        <dbReference type="EMBL" id="MEJ8631978.1"/>
    </source>
</evidence>
<dbReference type="EMBL" id="JBBKAJ010000002">
    <property type="protein sequence ID" value="MEJ8631978.1"/>
    <property type="molecule type" value="Genomic_DNA"/>
</dbReference>
<comment type="caution">
    <text evidence="1">The sequence shown here is derived from an EMBL/GenBank/DDBJ whole genome shotgun (WGS) entry which is preliminary data.</text>
</comment>
<accession>A0ACC6PKT6</accession>
<dbReference type="Proteomes" id="UP001377168">
    <property type="component" value="Unassembled WGS sequence"/>
</dbReference>
<evidence type="ECO:0000313" key="2">
    <source>
        <dbReference type="Proteomes" id="UP001377168"/>
    </source>
</evidence>
<keyword evidence="2" id="KW-1185">Reference proteome</keyword>
<reference evidence="1" key="1">
    <citation type="submission" date="2024-03" db="EMBL/GenBank/DDBJ databases">
        <title>Novel Streptomyces species of biotechnological and ecological value are a feature of Machair soil.</title>
        <authorList>
            <person name="Prole J.R."/>
            <person name="Goodfellow M."/>
            <person name="Allenby N."/>
            <person name="Ward A.C."/>
        </authorList>
    </citation>
    <scope>NUCLEOTIDE SEQUENCE</scope>
    <source>
        <strain evidence="1">MS2.AVA.5</strain>
    </source>
</reference>
<protein>
    <submittedName>
        <fullName evidence="1">Uncharacterized protein</fullName>
    </submittedName>
</protein>
<organism evidence="1 2">
    <name type="scientific">Streptomyces achmelvichensis</name>
    <dbReference type="NCBI Taxonomy" id="3134111"/>
    <lineage>
        <taxon>Bacteria</taxon>
        <taxon>Bacillati</taxon>
        <taxon>Actinomycetota</taxon>
        <taxon>Actinomycetes</taxon>
        <taxon>Kitasatosporales</taxon>
        <taxon>Streptomycetaceae</taxon>
        <taxon>Streptomyces</taxon>
    </lineage>
</organism>
<gene>
    <name evidence="1" type="ORF">WKI67_00475</name>
</gene>
<sequence length="157" mass="16886">MAPTRGEDPAAAARRRDVAWRAGKAGRGKKAKSTAGLLKDPKSFKSTKKNATTGRYVPGGKPAESLVRSPAKDDVGRKADKAARTPLKSGSLNIQAAQGTASRTERTKRHKAKQDHEAHLDSLLAERGRPMPAEVGRIMNEIIHGPNPPEHEPPPRP</sequence>
<proteinExistence type="predicted"/>